<dbReference type="AlphaFoldDB" id="A0A5B7G0K7"/>
<evidence type="ECO:0000313" key="3">
    <source>
        <dbReference type="Proteomes" id="UP000324222"/>
    </source>
</evidence>
<feature type="region of interest" description="Disordered" evidence="1">
    <location>
        <begin position="48"/>
        <end position="73"/>
    </location>
</feature>
<comment type="caution">
    <text evidence="2">The sequence shown here is derived from an EMBL/GenBank/DDBJ whole genome shotgun (WGS) entry which is preliminary data.</text>
</comment>
<keyword evidence="3" id="KW-1185">Reference proteome</keyword>
<sequence length="73" mass="7773">MCVCPFFAVQTRPAPARPDTRPHPGEALGPAVVERKLHVARIKKIHSMPGVSASPLDSVTSAVKPSPEPEPQP</sequence>
<reference evidence="2 3" key="1">
    <citation type="submission" date="2019-05" db="EMBL/GenBank/DDBJ databases">
        <title>Another draft genome of Portunus trituberculatus and its Hox gene families provides insights of decapod evolution.</title>
        <authorList>
            <person name="Jeong J.-H."/>
            <person name="Song I."/>
            <person name="Kim S."/>
            <person name="Choi T."/>
            <person name="Kim D."/>
            <person name="Ryu S."/>
            <person name="Kim W."/>
        </authorList>
    </citation>
    <scope>NUCLEOTIDE SEQUENCE [LARGE SCALE GENOMIC DNA]</scope>
    <source>
        <tissue evidence="2">Muscle</tissue>
    </source>
</reference>
<accession>A0A5B7G0K7</accession>
<protein>
    <submittedName>
        <fullName evidence="2">Uncharacterized protein</fullName>
    </submittedName>
</protein>
<dbReference type="Proteomes" id="UP000324222">
    <property type="component" value="Unassembled WGS sequence"/>
</dbReference>
<evidence type="ECO:0000256" key="1">
    <source>
        <dbReference type="SAM" id="MobiDB-lite"/>
    </source>
</evidence>
<evidence type="ECO:0000313" key="2">
    <source>
        <dbReference type="EMBL" id="MPC51019.1"/>
    </source>
</evidence>
<gene>
    <name evidence="2" type="ORF">E2C01_044856</name>
</gene>
<proteinExistence type="predicted"/>
<name>A0A5B7G0K7_PORTR</name>
<dbReference type="EMBL" id="VSRR010009893">
    <property type="protein sequence ID" value="MPC51019.1"/>
    <property type="molecule type" value="Genomic_DNA"/>
</dbReference>
<organism evidence="2 3">
    <name type="scientific">Portunus trituberculatus</name>
    <name type="common">Swimming crab</name>
    <name type="synonym">Neptunus trituberculatus</name>
    <dbReference type="NCBI Taxonomy" id="210409"/>
    <lineage>
        <taxon>Eukaryota</taxon>
        <taxon>Metazoa</taxon>
        <taxon>Ecdysozoa</taxon>
        <taxon>Arthropoda</taxon>
        <taxon>Crustacea</taxon>
        <taxon>Multicrustacea</taxon>
        <taxon>Malacostraca</taxon>
        <taxon>Eumalacostraca</taxon>
        <taxon>Eucarida</taxon>
        <taxon>Decapoda</taxon>
        <taxon>Pleocyemata</taxon>
        <taxon>Brachyura</taxon>
        <taxon>Eubrachyura</taxon>
        <taxon>Portunoidea</taxon>
        <taxon>Portunidae</taxon>
        <taxon>Portuninae</taxon>
        <taxon>Portunus</taxon>
    </lineage>
</organism>